<dbReference type="SUPFAM" id="SSF52058">
    <property type="entry name" value="L domain-like"/>
    <property type="match status" value="1"/>
</dbReference>
<keyword evidence="5" id="KW-0677">Repeat</keyword>
<dbReference type="FunFam" id="3.80.10.10:FF:000111">
    <property type="entry name" value="LRR receptor-like serine/threonine-protein kinase ERECTA"/>
    <property type="match status" value="1"/>
</dbReference>
<name>A0ABD1MGF2_9FABA</name>
<evidence type="ECO:0000256" key="7">
    <source>
        <dbReference type="ARBA" id="ARBA00023136"/>
    </source>
</evidence>
<evidence type="ECO:0000313" key="11">
    <source>
        <dbReference type="Proteomes" id="UP001603857"/>
    </source>
</evidence>
<keyword evidence="11" id="KW-1185">Reference proteome</keyword>
<organism evidence="10 11">
    <name type="scientific">Flemingia macrophylla</name>
    <dbReference type="NCBI Taxonomy" id="520843"/>
    <lineage>
        <taxon>Eukaryota</taxon>
        <taxon>Viridiplantae</taxon>
        <taxon>Streptophyta</taxon>
        <taxon>Embryophyta</taxon>
        <taxon>Tracheophyta</taxon>
        <taxon>Spermatophyta</taxon>
        <taxon>Magnoliopsida</taxon>
        <taxon>eudicotyledons</taxon>
        <taxon>Gunneridae</taxon>
        <taxon>Pentapetalae</taxon>
        <taxon>rosids</taxon>
        <taxon>fabids</taxon>
        <taxon>Fabales</taxon>
        <taxon>Fabaceae</taxon>
        <taxon>Papilionoideae</taxon>
        <taxon>50 kb inversion clade</taxon>
        <taxon>NPAAA clade</taxon>
        <taxon>indigoferoid/millettioid clade</taxon>
        <taxon>Phaseoleae</taxon>
        <taxon>Flemingia</taxon>
    </lineage>
</organism>
<evidence type="ECO:0000256" key="8">
    <source>
        <dbReference type="ARBA" id="ARBA00023180"/>
    </source>
</evidence>
<proteinExistence type="inferred from homology"/>
<evidence type="ECO:0000256" key="2">
    <source>
        <dbReference type="ARBA" id="ARBA00009592"/>
    </source>
</evidence>
<comment type="similarity">
    <text evidence="2">Belongs to the RLP family.</text>
</comment>
<reference evidence="10 11" key="1">
    <citation type="submission" date="2024-08" db="EMBL/GenBank/DDBJ databases">
        <title>Insights into the chromosomal genome structure of Flemingia macrophylla.</title>
        <authorList>
            <person name="Ding Y."/>
            <person name="Zhao Y."/>
            <person name="Bi W."/>
            <person name="Wu M."/>
            <person name="Zhao G."/>
            <person name="Gong Y."/>
            <person name="Li W."/>
            <person name="Zhang P."/>
        </authorList>
    </citation>
    <scope>NUCLEOTIDE SEQUENCE [LARGE SCALE GENOMIC DNA]</scope>
    <source>
        <strain evidence="10">DYQJB</strain>
        <tissue evidence="10">Leaf</tissue>
    </source>
</reference>
<dbReference type="AlphaFoldDB" id="A0ABD1MGF2"/>
<keyword evidence="4 9" id="KW-0812">Transmembrane</keyword>
<evidence type="ECO:0000313" key="10">
    <source>
        <dbReference type="EMBL" id="KAL2334886.1"/>
    </source>
</evidence>
<dbReference type="Pfam" id="PF00560">
    <property type="entry name" value="LRR_1"/>
    <property type="match status" value="2"/>
</dbReference>
<keyword evidence="8" id="KW-0325">Glycoprotein</keyword>
<dbReference type="InterPro" id="IPR032675">
    <property type="entry name" value="LRR_dom_sf"/>
</dbReference>
<gene>
    <name evidence="10" type="ORF">Fmac_016099</name>
</gene>
<dbReference type="Pfam" id="PF13855">
    <property type="entry name" value="LRR_8"/>
    <property type="match status" value="1"/>
</dbReference>
<evidence type="ECO:0000256" key="9">
    <source>
        <dbReference type="SAM" id="Phobius"/>
    </source>
</evidence>
<protein>
    <submittedName>
        <fullName evidence="10">Uncharacterized protein</fullName>
    </submittedName>
</protein>
<comment type="subcellular location">
    <subcellularLocation>
        <location evidence="1">Membrane</location>
        <topology evidence="1">Single-pass membrane protein</topology>
    </subcellularLocation>
</comment>
<evidence type="ECO:0000256" key="3">
    <source>
        <dbReference type="ARBA" id="ARBA00022614"/>
    </source>
</evidence>
<dbReference type="InterPro" id="IPR001611">
    <property type="entry name" value="Leu-rich_rpt"/>
</dbReference>
<dbReference type="PANTHER" id="PTHR48065">
    <property type="entry name" value="OS10G0469600 PROTEIN"/>
    <property type="match status" value="1"/>
</dbReference>
<dbReference type="Proteomes" id="UP001603857">
    <property type="component" value="Unassembled WGS sequence"/>
</dbReference>
<sequence length="203" mass="23038">MATLDLSYNHLKGQLPDCWKSSIDLSSNNLEGEIPKDVGHLVGLVSLNLSRNNLSGEIPSEIGNLSSLDSLDLSRNHLYGRIPFSLTKNDGLRILDLSHNSLSGRIPLGRHFQTYDASSFEGNNDLCREQLNKICPGDQISVKPHETATHVQDSFFSEELYISMRLGYFTGFWGLIGTILIWKSWRMAYLRFLNRFTNWVIVY</sequence>
<evidence type="ECO:0000256" key="4">
    <source>
        <dbReference type="ARBA" id="ARBA00022692"/>
    </source>
</evidence>
<keyword evidence="7 9" id="KW-0472">Membrane</keyword>
<comment type="caution">
    <text evidence="10">The sequence shown here is derived from an EMBL/GenBank/DDBJ whole genome shotgun (WGS) entry which is preliminary data.</text>
</comment>
<dbReference type="Gene3D" id="3.80.10.10">
    <property type="entry name" value="Ribonuclease Inhibitor"/>
    <property type="match status" value="1"/>
</dbReference>
<accession>A0ABD1MGF2</accession>
<evidence type="ECO:0000256" key="5">
    <source>
        <dbReference type="ARBA" id="ARBA00022737"/>
    </source>
</evidence>
<feature type="transmembrane region" description="Helical" evidence="9">
    <location>
        <begin position="166"/>
        <end position="185"/>
    </location>
</feature>
<evidence type="ECO:0000256" key="6">
    <source>
        <dbReference type="ARBA" id="ARBA00022989"/>
    </source>
</evidence>
<keyword evidence="6 9" id="KW-1133">Transmembrane helix</keyword>
<evidence type="ECO:0000256" key="1">
    <source>
        <dbReference type="ARBA" id="ARBA00004167"/>
    </source>
</evidence>
<keyword evidence="3" id="KW-0433">Leucine-rich repeat</keyword>
<dbReference type="EMBL" id="JBGMDY010000005">
    <property type="protein sequence ID" value="KAL2334886.1"/>
    <property type="molecule type" value="Genomic_DNA"/>
</dbReference>
<dbReference type="GO" id="GO:0016020">
    <property type="term" value="C:membrane"/>
    <property type="evidence" value="ECO:0007669"/>
    <property type="project" value="UniProtKB-SubCell"/>
</dbReference>
<dbReference type="PANTHER" id="PTHR48065:SF18">
    <property type="entry name" value="LRR RECEPTOR-LIKE KINASE FAMILY PROTEIN"/>
    <property type="match status" value="1"/>
</dbReference>
<dbReference type="PRINTS" id="PR00019">
    <property type="entry name" value="LEURICHRPT"/>
</dbReference>